<organism evidence="2 3">
    <name type="scientific">Gossypium arboreum</name>
    <name type="common">Tree cotton</name>
    <name type="synonym">Gossypium nanking</name>
    <dbReference type="NCBI Taxonomy" id="29729"/>
    <lineage>
        <taxon>Eukaryota</taxon>
        <taxon>Viridiplantae</taxon>
        <taxon>Streptophyta</taxon>
        <taxon>Embryophyta</taxon>
        <taxon>Tracheophyta</taxon>
        <taxon>Spermatophyta</taxon>
        <taxon>Magnoliopsida</taxon>
        <taxon>eudicotyledons</taxon>
        <taxon>Gunneridae</taxon>
        <taxon>Pentapetalae</taxon>
        <taxon>rosids</taxon>
        <taxon>malvids</taxon>
        <taxon>Malvales</taxon>
        <taxon>Malvaceae</taxon>
        <taxon>Malvoideae</taxon>
        <taxon>Gossypium</taxon>
    </lineage>
</organism>
<evidence type="ECO:0000313" key="3">
    <source>
        <dbReference type="Proteomes" id="UP001358586"/>
    </source>
</evidence>
<protein>
    <submittedName>
        <fullName evidence="2">Uncharacterized protein</fullName>
    </submittedName>
</protein>
<evidence type="ECO:0000256" key="1">
    <source>
        <dbReference type="SAM" id="MobiDB-lite"/>
    </source>
</evidence>
<name>A0ABR0NAX8_GOSAR</name>
<dbReference type="Proteomes" id="UP001358586">
    <property type="component" value="Chromosome 11"/>
</dbReference>
<dbReference type="EMBL" id="JARKNE010000011">
    <property type="protein sequence ID" value="KAK5786972.1"/>
    <property type="molecule type" value="Genomic_DNA"/>
</dbReference>
<proteinExistence type="predicted"/>
<feature type="region of interest" description="Disordered" evidence="1">
    <location>
        <begin position="1"/>
        <end position="26"/>
    </location>
</feature>
<evidence type="ECO:0000313" key="2">
    <source>
        <dbReference type="EMBL" id="KAK5786972.1"/>
    </source>
</evidence>
<accession>A0ABR0NAX8</accession>
<feature type="compositionally biased region" description="Basic and acidic residues" evidence="1">
    <location>
        <begin position="11"/>
        <end position="26"/>
    </location>
</feature>
<keyword evidence="3" id="KW-1185">Reference proteome</keyword>
<comment type="caution">
    <text evidence="2">The sequence shown here is derived from an EMBL/GenBank/DDBJ whole genome shotgun (WGS) entry which is preliminary data.</text>
</comment>
<dbReference type="Gene3D" id="1.10.287.1490">
    <property type="match status" value="1"/>
</dbReference>
<sequence length="150" mass="17731">MKIAGLGKTSEQWRHEVKEEKGKANQWEAKFRDAQAREGTLKRSSVESQNEKEGLKIRVSELERSLYQYRTRNSVIELKASQSRIEELKEMIEELKTMLQNCELQIELLEVNNKRWKEQLHQSQDQVRNRDYVMGEALTQVREVAVTCKH</sequence>
<reference evidence="2 3" key="1">
    <citation type="submission" date="2023-03" db="EMBL/GenBank/DDBJ databases">
        <title>WGS of Gossypium arboreum.</title>
        <authorList>
            <person name="Yu D."/>
        </authorList>
    </citation>
    <scope>NUCLEOTIDE SEQUENCE [LARGE SCALE GENOMIC DNA]</scope>
    <source>
        <tissue evidence="2">Leaf</tissue>
    </source>
</reference>
<gene>
    <name evidence="2" type="ORF">PVK06_041622</name>
</gene>